<reference evidence="1 2" key="1">
    <citation type="submission" date="2024-02" db="EMBL/GenBank/DDBJ databases">
        <title>A draft genome for the cacao thread blight pathogen Marasmius crinis-equi.</title>
        <authorList>
            <person name="Cohen S.P."/>
            <person name="Baruah I.K."/>
            <person name="Amoako-Attah I."/>
            <person name="Bukari Y."/>
            <person name="Meinhardt L.W."/>
            <person name="Bailey B.A."/>
        </authorList>
    </citation>
    <scope>NUCLEOTIDE SEQUENCE [LARGE SCALE GENOMIC DNA]</scope>
    <source>
        <strain evidence="1 2">GH-76</strain>
    </source>
</reference>
<evidence type="ECO:0008006" key="3">
    <source>
        <dbReference type="Google" id="ProtNLM"/>
    </source>
</evidence>
<name>A0ABR3F4N2_9AGAR</name>
<evidence type="ECO:0000313" key="1">
    <source>
        <dbReference type="EMBL" id="KAL0570174.1"/>
    </source>
</evidence>
<evidence type="ECO:0000313" key="2">
    <source>
        <dbReference type="Proteomes" id="UP001465976"/>
    </source>
</evidence>
<protein>
    <recommendedName>
        <fullName evidence="3">F-box domain-containing protein</fullName>
    </recommendedName>
</protein>
<comment type="caution">
    <text evidence="1">The sequence shown here is derived from an EMBL/GenBank/DDBJ whole genome shotgun (WGS) entry which is preliminary data.</text>
</comment>
<keyword evidence="2" id="KW-1185">Reference proteome</keyword>
<proteinExistence type="predicted"/>
<gene>
    <name evidence="1" type="ORF">V5O48_011793</name>
</gene>
<sequence length="592" mass="67578">MAGAIASVGLHSNGRKELLKAEVDKLRRLWVSLFSGILWDDDDDLDGALQPSKPGPSKVLLSEDLLQHIFDELDDESVRQCALASRLFLKSARSRLFQRVVLRGKQDVVSRPSRLGRLQKKLASIRNRPTKAEQLAALLTASPKLGEFVKELIFEGQPYTTYLWYLPVQLPFHDILPRLPNLQSLSFLFHQHYALFFGSIPAPSRTAIIQALHSPKIRQVVVENVLFGSNDDLSLFLRHATAGGGLERLSISAFNSNQMQQSRLYRNWWDDTPAPLLPELNPKNALRTLQVNGPPAVVEQILVWATSDESVFDLTFLFKFEVVGAITSAQLNLVAQISQRSRHLCHLGITSGEEPFLSASTTHHYPLTHTLHSNSYLTQNLHTITCYAISFSRPSHFRSIISPSHCLSWWCTLFATTSFPNLREFRVDRRGHCSYYLLSPEDEIVDMSSSRVEPEIWQELERALVKGASRASLRVDVEVQGWARMVEEWKEDYFPSGNRDREGGCVYLRECFPLAHQGEIGLVLNLRIWVRLLPLRRWLQRRFAKRKSAYERGCYAYTPQQRWARVDDETVGSMAVNAIRSDFEHFLKDQNT</sequence>
<dbReference type="EMBL" id="JBAHYK010000980">
    <property type="protein sequence ID" value="KAL0570174.1"/>
    <property type="molecule type" value="Genomic_DNA"/>
</dbReference>
<dbReference type="Proteomes" id="UP001465976">
    <property type="component" value="Unassembled WGS sequence"/>
</dbReference>
<accession>A0ABR3F4N2</accession>
<organism evidence="1 2">
    <name type="scientific">Marasmius crinis-equi</name>
    <dbReference type="NCBI Taxonomy" id="585013"/>
    <lineage>
        <taxon>Eukaryota</taxon>
        <taxon>Fungi</taxon>
        <taxon>Dikarya</taxon>
        <taxon>Basidiomycota</taxon>
        <taxon>Agaricomycotina</taxon>
        <taxon>Agaricomycetes</taxon>
        <taxon>Agaricomycetidae</taxon>
        <taxon>Agaricales</taxon>
        <taxon>Marasmiineae</taxon>
        <taxon>Marasmiaceae</taxon>
        <taxon>Marasmius</taxon>
    </lineage>
</organism>